<feature type="signal peptide" evidence="6">
    <location>
        <begin position="1"/>
        <end position="17"/>
    </location>
</feature>
<evidence type="ECO:0000256" key="3">
    <source>
        <dbReference type="ARBA" id="ARBA00020071"/>
    </source>
</evidence>
<dbReference type="SUPFAM" id="SSF88713">
    <property type="entry name" value="Glycoside hydrolase/deacetylase"/>
    <property type="match status" value="1"/>
</dbReference>
<sequence length="273" mass="29368">MLRRTVVSVIASTAVLAADLPCARAAAQRPIPVLAYHRFDPQAARSATVVTTPVLEAQLAWLAARHYRVVPLPAVVAALRGDGPVIDGPAVAITVDDGFRSVYTEMFPLIRRDRIAVTLFINPPAISSGHAYLTWAQIDEMRQSGLVAVQPHTLSHPDFRVERARRAPADFQAFVARELAGSRAQLEARFGTRADILAWPYGIHDAELESAAAHAGYVAAFALGSRAAAPGSDPFALPRYQIYDSDRGARFAAIAEGMPRLAARPAPPQPPGR</sequence>
<reference evidence="8" key="1">
    <citation type="submission" date="2022-09" db="EMBL/GenBank/DDBJ databases">
        <title>Rhodovastum sp. nov. RN2-1 isolated from soil in Seongnam, South Korea.</title>
        <authorList>
            <person name="Le N.T."/>
        </authorList>
    </citation>
    <scope>NUCLEOTIDE SEQUENCE</scope>
    <source>
        <strain evidence="8">RN2-1</strain>
    </source>
</reference>
<reference evidence="8" key="2">
    <citation type="submission" date="2022-10" db="EMBL/GenBank/DDBJ databases">
        <authorList>
            <person name="Trinh H.N."/>
        </authorList>
    </citation>
    <scope>NUCLEOTIDE SEQUENCE</scope>
    <source>
        <strain evidence="8">RN2-1</strain>
    </source>
</reference>
<evidence type="ECO:0000256" key="6">
    <source>
        <dbReference type="SAM" id="SignalP"/>
    </source>
</evidence>
<dbReference type="Proteomes" id="UP001165679">
    <property type="component" value="Unassembled WGS sequence"/>
</dbReference>
<accession>A0AA41YK46</accession>
<organism evidence="8 9">
    <name type="scientific">Limobrevibacterium gyesilva</name>
    <dbReference type="NCBI Taxonomy" id="2991712"/>
    <lineage>
        <taxon>Bacteria</taxon>
        <taxon>Pseudomonadati</taxon>
        <taxon>Pseudomonadota</taxon>
        <taxon>Alphaproteobacteria</taxon>
        <taxon>Acetobacterales</taxon>
        <taxon>Acetobacteraceae</taxon>
        <taxon>Limobrevibacterium</taxon>
    </lineage>
</organism>
<dbReference type="PANTHER" id="PTHR34216:SF7">
    <property type="entry name" value="POLY-BETA-1,6-N-ACETYL-D-GLUCOSAMINE N-DEACETYLASE"/>
    <property type="match status" value="1"/>
</dbReference>
<protein>
    <recommendedName>
        <fullName evidence="3">Chitooligosaccharide deacetylase</fullName>
    </recommendedName>
    <alternativeName>
        <fullName evidence="5">Nodulation protein B</fullName>
    </alternativeName>
</protein>
<evidence type="ECO:0000256" key="5">
    <source>
        <dbReference type="ARBA" id="ARBA00032976"/>
    </source>
</evidence>
<comment type="caution">
    <text evidence="8">The sequence shown here is derived from an EMBL/GenBank/DDBJ whole genome shotgun (WGS) entry which is preliminary data.</text>
</comment>
<evidence type="ECO:0000256" key="4">
    <source>
        <dbReference type="ARBA" id="ARBA00022729"/>
    </source>
</evidence>
<proteinExistence type="inferred from homology"/>
<evidence type="ECO:0000313" key="9">
    <source>
        <dbReference type="Proteomes" id="UP001165679"/>
    </source>
</evidence>
<comment type="function">
    <text evidence="1">Is involved in generating a small heat-stable compound (Nod), an acylated oligomer of N-acetylglucosamine, that stimulates mitosis in various plant protoplasts.</text>
</comment>
<dbReference type="Gene3D" id="3.20.20.370">
    <property type="entry name" value="Glycoside hydrolase/deacetylase"/>
    <property type="match status" value="1"/>
</dbReference>
<feature type="chain" id="PRO_5041335416" description="Chitooligosaccharide deacetylase" evidence="6">
    <location>
        <begin position="18"/>
        <end position="273"/>
    </location>
</feature>
<feature type="domain" description="NodB homology" evidence="7">
    <location>
        <begin position="89"/>
        <end position="273"/>
    </location>
</feature>
<dbReference type="InterPro" id="IPR011330">
    <property type="entry name" value="Glyco_hydro/deAcase_b/a-brl"/>
</dbReference>
<dbReference type="GO" id="GO:0005975">
    <property type="term" value="P:carbohydrate metabolic process"/>
    <property type="evidence" value="ECO:0007669"/>
    <property type="project" value="InterPro"/>
</dbReference>
<dbReference type="InterPro" id="IPR051398">
    <property type="entry name" value="Polysacch_Deacetylase"/>
</dbReference>
<evidence type="ECO:0000259" key="7">
    <source>
        <dbReference type="PROSITE" id="PS51677"/>
    </source>
</evidence>
<keyword evidence="9" id="KW-1185">Reference proteome</keyword>
<dbReference type="PANTHER" id="PTHR34216">
    <property type="match status" value="1"/>
</dbReference>
<evidence type="ECO:0000256" key="2">
    <source>
        <dbReference type="ARBA" id="ARBA00010973"/>
    </source>
</evidence>
<dbReference type="PROSITE" id="PS51677">
    <property type="entry name" value="NODB"/>
    <property type="match status" value="1"/>
</dbReference>
<dbReference type="Pfam" id="PF01522">
    <property type="entry name" value="Polysacc_deac_1"/>
    <property type="match status" value="1"/>
</dbReference>
<evidence type="ECO:0000256" key="1">
    <source>
        <dbReference type="ARBA" id="ARBA00003236"/>
    </source>
</evidence>
<name>A0AA41YK46_9PROT</name>
<comment type="similarity">
    <text evidence="2">Belongs to the polysaccharide deacetylase family.</text>
</comment>
<gene>
    <name evidence="8" type="ORF">OL599_09045</name>
</gene>
<keyword evidence="4 6" id="KW-0732">Signal</keyword>
<dbReference type="InterPro" id="IPR002509">
    <property type="entry name" value="NODB_dom"/>
</dbReference>
<dbReference type="GO" id="GO:0016810">
    <property type="term" value="F:hydrolase activity, acting on carbon-nitrogen (but not peptide) bonds"/>
    <property type="evidence" value="ECO:0007669"/>
    <property type="project" value="InterPro"/>
</dbReference>
<dbReference type="AlphaFoldDB" id="A0AA41YK46"/>
<evidence type="ECO:0000313" key="8">
    <source>
        <dbReference type="EMBL" id="MCW3474729.1"/>
    </source>
</evidence>
<dbReference type="EMBL" id="JAPDNT010000004">
    <property type="protein sequence ID" value="MCW3474729.1"/>
    <property type="molecule type" value="Genomic_DNA"/>
</dbReference>